<keyword evidence="2" id="KW-1185">Reference proteome</keyword>
<gene>
    <name evidence="1" type="ORF">TNCT_409961</name>
</gene>
<organism evidence="1 2">
    <name type="scientific">Trichonephila clavata</name>
    <name type="common">Joro spider</name>
    <name type="synonym">Nephila clavata</name>
    <dbReference type="NCBI Taxonomy" id="2740835"/>
    <lineage>
        <taxon>Eukaryota</taxon>
        <taxon>Metazoa</taxon>
        <taxon>Ecdysozoa</taxon>
        <taxon>Arthropoda</taxon>
        <taxon>Chelicerata</taxon>
        <taxon>Arachnida</taxon>
        <taxon>Araneae</taxon>
        <taxon>Araneomorphae</taxon>
        <taxon>Entelegynae</taxon>
        <taxon>Araneoidea</taxon>
        <taxon>Nephilidae</taxon>
        <taxon>Trichonephila</taxon>
    </lineage>
</organism>
<accession>A0A8X6L7N0</accession>
<sequence>MTFPFEHQTDYLMNGLHRSHLAVGDKELVTDSFEGSRKQKAHRNSYVSTNNSRHYCSFILVGCGMENLR</sequence>
<proteinExistence type="predicted"/>
<dbReference type="EMBL" id="BMAO01024895">
    <property type="protein sequence ID" value="GFQ98511.1"/>
    <property type="molecule type" value="Genomic_DNA"/>
</dbReference>
<reference evidence="1" key="1">
    <citation type="submission" date="2020-07" db="EMBL/GenBank/DDBJ databases">
        <title>Multicomponent nature underlies the extraordinary mechanical properties of spider dragline silk.</title>
        <authorList>
            <person name="Kono N."/>
            <person name="Nakamura H."/>
            <person name="Mori M."/>
            <person name="Yoshida Y."/>
            <person name="Ohtoshi R."/>
            <person name="Malay A.D."/>
            <person name="Moran D.A.P."/>
            <person name="Tomita M."/>
            <person name="Numata K."/>
            <person name="Arakawa K."/>
        </authorList>
    </citation>
    <scope>NUCLEOTIDE SEQUENCE</scope>
</reference>
<evidence type="ECO:0000313" key="1">
    <source>
        <dbReference type="EMBL" id="GFQ98511.1"/>
    </source>
</evidence>
<protein>
    <submittedName>
        <fullName evidence="1">Uncharacterized protein</fullName>
    </submittedName>
</protein>
<evidence type="ECO:0000313" key="2">
    <source>
        <dbReference type="Proteomes" id="UP000887116"/>
    </source>
</evidence>
<comment type="caution">
    <text evidence="1">The sequence shown here is derived from an EMBL/GenBank/DDBJ whole genome shotgun (WGS) entry which is preliminary data.</text>
</comment>
<dbReference type="Proteomes" id="UP000887116">
    <property type="component" value="Unassembled WGS sequence"/>
</dbReference>
<name>A0A8X6L7N0_TRICU</name>
<dbReference type="AlphaFoldDB" id="A0A8X6L7N0"/>